<evidence type="ECO:0000313" key="2">
    <source>
        <dbReference type="Proteomes" id="UP000499080"/>
    </source>
</evidence>
<accession>A0A4Y2VR13</accession>
<keyword evidence="2" id="KW-1185">Reference proteome</keyword>
<gene>
    <name evidence="1" type="ORF">AVEN_86684_1</name>
</gene>
<dbReference type="EMBL" id="BGPR01050868">
    <property type="protein sequence ID" value="GBO27823.1"/>
    <property type="molecule type" value="Genomic_DNA"/>
</dbReference>
<evidence type="ECO:0000313" key="1">
    <source>
        <dbReference type="EMBL" id="GBO27823.1"/>
    </source>
</evidence>
<dbReference type="AlphaFoldDB" id="A0A4Y2VR13"/>
<reference evidence="1 2" key="1">
    <citation type="journal article" date="2019" name="Sci. Rep.">
        <title>Orb-weaving spider Araneus ventricosus genome elucidates the spidroin gene catalogue.</title>
        <authorList>
            <person name="Kono N."/>
            <person name="Nakamura H."/>
            <person name="Ohtoshi R."/>
            <person name="Moran D.A.P."/>
            <person name="Shinohara A."/>
            <person name="Yoshida Y."/>
            <person name="Fujiwara M."/>
            <person name="Mori M."/>
            <person name="Tomita M."/>
            <person name="Arakawa K."/>
        </authorList>
    </citation>
    <scope>NUCLEOTIDE SEQUENCE [LARGE SCALE GENOMIC DNA]</scope>
</reference>
<comment type="caution">
    <text evidence="1">The sequence shown here is derived from an EMBL/GenBank/DDBJ whole genome shotgun (WGS) entry which is preliminary data.</text>
</comment>
<proteinExistence type="predicted"/>
<sequence length="107" mass="12372">MLQFILKWYLCKIQMMQNCNLKTCIIGGAFRPELPLTTRTIAYEGSNNGIINYYYVNVEIRFTADFLLSLRPFLKVQRGIPSQVNVTAKFFSSNKWCSRKMSSAETV</sequence>
<protein>
    <submittedName>
        <fullName evidence="1">Uncharacterized protein</fullName>
    </submittedName>
</protein>
<dbReference type="Proteomes" id="UP000499080">
    <property type="component" value="Unassembled WGS sequence"/>
</dbReference>
<organism evidence="1 2">
    <name type="scientific">Araneus ventricosus</name>
    <name type="common">Orbweaver spider</name>
    <name type="synonym">Epeira ventricosa</name>
    <dbReference type="NCBI Taxonomy" id="182803"/>
    <lineage>
        <taxon>Eukaryota</taxon>
        <taxon>Metazoa</taxon>
        <taxon>Ecdysozoa</taxon>
        <taxon>Arthropoda</taxon>
        <taxon>Chelicerata</taxon>
        <taxon>Arachnida</taxon>
        <taxon>Araneae</taxon>
        <taxon>Araneomorphae</taxon>
        <taxon>Entelegynae</taxon>
        <taxon>Araneoidea</taxon>
        <taxon>Araneidae</taxon>
        <taxon>Araneus</taxon>
    </lineage>
</organism>
<name>A0A4Y2VR13_ARAVE</name>